<evidence type="ECO:0000313" key="4">
    <source>
        <dbReference type="Proteomes" id="UP000324222"/>
    </source>
</evidence>
<dbReference type="Proteomes" id="UP000324222">
    <property type="component" value="Unassembled WGS sequence"/>
</dbReference>
<evidence type="ECO:0000256" key="1">
    <source>
        <dbReference type="SAM" id="MobiDB-lite"/>
    </source>
</evidence>
<evidence type="ECO:0000256" key="2">
    <source>
        <dbReference type="SAM" id="Phobius"/>
    </source>
</evidence>
<keyword evidence="2" id="KW-0812">Transmembrane</keyword>
<organism evidence="3 4">
    <name type="scientific">Portunus trituberculatus</name>
    <name type="common">Swimming crab</name>
    <name type="synonym">Neptunus trituberculatus</name>
    <dbReference type="NCBI Taxonomy" id="210409"/>
    <lineage>
        <taxon>Eukaryota</taxon>
        <taxon>Metazoa</taxon>
        <taxon>Ecdysozoa</taxon>
        <taxon>Arthropoda</taxon>
        <taxon>Crustacea</taxon>
        <taxon>Multicrustacea</taxon>
        <taxon>Malacostraca</taxon>
        <taxon>Eumalacostraca</taxon>
        <taxon>Eucarida</taxon>
        <taxon>Decapoda</taxon>
        <taxon>Pleocyemata</taxon>
        <taxon>Brachyura</taxon>
        <taxon>Eubrachyura</taxon>
        <taxon>Portunoidea</taxon>
        <taxon>Portunidae</taxon>
        <taxon>Portuninae</taxon>
        <taxon>Portunus</taxon>
    </lineage>
</organism>
<dbReference type="AlphaFoldDB" id="A0A5B7J424"/>
<proteinExistence type="predicted"/>
<dbReference type="EMBL" id="VSRR010080982">
    <property type="protein sequence ID" value="MPC89429.1"/>
    <property type="molecule type" value="Genomic_DNA"/>
</dbReference>
<reference evidence="3 4" key="1">
    <citation type="submission" date="2019-05" db="EMBL/GenBank/DDBJ databases">
        <title>Another draft genome of Portunus trituberculatus and its Hox gene families provides insights of decapod evolution.</title>
        <authorList>
            <person name="Jeong J.-H."/>
            <person name="Song I."/>
            <person name="Kim S."/>
            <person name="Choi T."/>
            <person name="Kim D."/>
            <person name="Ryu S."/>
            <person name="Kim W."/>
        </authorList>
    </citation>
    <scope>NUCLEOTIDE SEQUENCE [LARGE SCALE GENOMIC DNA]</scope>
    <source>
        <tissue evidence="3">Muscle</tissue>
    </source>
</reference>
<comment type="caution">
    <text evidence="3">The sequence shown here is derived from an EMBL/GenBank/DDBJ whole genome shotgun (WGS) entry which is preliminary data.</text>
</comment>
<sequence length="164" mass="17808">MKQQFSGSHGHRPLPLTQRTPDVPSENERRESAGRWCGKCRNPRRSRYGGEGAWGSSGWVCWLLSVKEGGWRDVLEVVREDRYMLEGKTIVHIRTSTQGKETESEGSVSKGTSTDLPGSYTTTVLLCLGTTGLVALGMAHGDFLVGGGSAVLLCAIIYSVYSSL</sequence>
<gene>
    <name evidence="3" type="ORF">E2C01_084375</name>
</gene>
<feature type="transmembrane region" description="Helical" evidence="2">
    <location>
        <begin position="118"/>
        <end position="136"/>
    </location>
</feature>
<accession>A0A5B7J424</accession>
<keyword evidence="2" id="KW-1133">Transmembrane helix</keyword>
<evidence type="ECO:0000313" key="3">
    <source>
        <dbReference type="EMBL" id="MPC89429.1"/>
    </source>
</evidence>
<feature type="transmembrane region" description="Helical" evidence="2">
    <location>
        <begin position="143"/>
        <end position="161"/>
    </location>
</feature>
<keyword evidence="4" id="KW-1185">Reference proteome</keyword>
<protein>
    <submittedName>
        <fullName evidence="3">Uncharacterized protein</fullName>
    </submittedName>
</protein>
<name>A0A5B7J424_PORTR</name>
<keyword evidence="2" id="KW-0472">Membrane</keyword>
<feature type="region of interest" description="Disordered" evidence="1">
    <location>
        <begin position="1"/>
        <end position="36"/>
    </location>
</feature>